<dbReference type="InterPro" id="IPR007219">
    <property type="entry name" value="XnlR_reg_dom"/>
</dbReference>
<evidence type="ECO:0000256" key="2">
    <source>
        <dbReference type="ARBA" id="ARBA00022723"/>
    </source>
</evidence>
<keyword evidence="2" id="KW-0479">Metal-binding</keyword>
<dbReference type="PANTHER" id="PTHR47338">
    <property type="entry name" value="ZN(II)2CYS6 TRANSCRIPTION FACTOR (EUROFUNG)-RELATED"/>
    <property type="match status" value="1"/>
</dbReference>
<comment type="subcellular location">
    <subcellularLocation>
        <location evidence="1">Nucleus</location>
    </subcellularLocation>
</comment>
<proteinExistence type="predicted"/>
<dbReference type="GO" id="GO:0000981">
    <property type="term" value="F:DNA-binding transcription factor activity, RNA polymerase II-specific"/>
    <property type="evidence" value="ECO:0007669"/>
    <property type="project" value="InterPro"/>
</dbReference>
<evidence type="ECO:0000256" key="4">
    <source>
        <dbReference type="ARBA" id="ARBA00023163"/>
    </source>
</evidence>
<dbReference type="GO" id="GO:0003677">
    <property type="term" value="F:DNA binding"/>
    <property type="evidence" value="ECO:0007669"/>
    <property type="project" value="InterPro"/>
</dbReference>
<feature type="domain" description="Xylanolytic transcriptional activator regulatory" evidence="6">
    <location>
        <begin position="16"/>
        <end position="174"/>
    </location>
</feature>
<dbReference type="InterPro" id="IPR050815">
    <property type="entry name" value="TF_fung"/>
</dbReference>
<dbReference type="GO" id="GO:0005634">
    <property type="term" value="C:nucleus"/>
    <property type="evidence" value="ECO:0007669"/>
    <property type="project" value="UniProtKB-SubCell"/>
</dbReference>
<dbReference type="Pfam" id="PF04082">
    <property type="entry name" value="Fungal_trans"/>
    <property type="match status" value="1"/>
</dbReference>
<evidence type="ECO:0000256" key="3">
    <source>
        <dbReference type="ARBA" id="ARBA00023015"/>
    </source>
</evidence>
<dbReference type="EMBL" id="NKCL01000974">
    <property type="protein sequence ID" value="RSL46103.1"/>
    <property type="molecule type" value="Genomic_DNA"/>
</dbReference>
<evidence type="ECO:0000313" key="7">
    <source>
        <dbReference type="EMBL" id="RSL46103.1"/>
    </source>
</evidence>
<organism evidence="7 8">
    <name type="scientific">Fusarium floridanum</name>
    <dbReference type="NCBI Taxonomy" id="1325733"/>
    <lineage>
        <taxon>Eukaryota</taxon>
        <taxon>Fungi</taxon>
        <taxon>Dikarya</taxon>
        <taxon>Ascomycota</taxon>
        <taxon>Pezizomycotina</taxon>
        <taxon>Sordariomycetes</taxon>
        <taxon>Hypocreomycetidae</taxon>
        <taxon>Hypocreales</taxon>
        <taxon>Nectriaceae</taxon>
        <taxon>Fusarium</taxon>
        <taxon>Fusarium solani species complex</taxon>
    </lineage>
</organism>
<evidence type="ECO:0000256" key="5">
    <source>
        <dbReference type="ARBA" id="ARBA00023242"/>
    </source>
</evidence>
<dbReference type="Proteomes" id="UP000287972">
    <property type="component" value="Unassembled WGS sequence"/>
</dbReference>
<protein>
    <recommendedName>
        <fullName evidence="6">Xylanolytic transcriptional activator regulatory domain-containing protein</fullName>
    </recommendedName>
</protein>
<name>A0A428NZ25_9HYPO</name>
<keyword evidence="5" id="KW-0539">Nucleus</keyword>
<evidence type="ECO:0000256" key="1">
    <source>
        <dbReference type="ARBA" id="ARBA00004123"/>
    </source>
</evidence>
<dbReference type="CDD" id="cd12148">
    <property type="entry name" value="fungal_TF_MHR"/>
    <property type="match status" value="1"/>
</dbReference>
<evidence type="ECO:0000259" key="6">
    <source>
        <dbReference type="Pfam" id="PF04082"/>
    </source>
</evidence>
<reference evidence="7 8" key="1">
    <citation type="submission" date="2017-06" db="EMBL/GenBank/DDBJ databases">
        <title>Comparative genomic analysis of Ambrosia Fusariam Clade fungi.</title>
        <authorList>
            <person name="Stajich J.E."/>
            <person name="Carrillo J."/>
            <person name="Kijimoto T."/>
            <person name="Eskalen A."/>
            <person name="O'Donnell K."/>
            <person name="Kasson M."/>
        </authorList>
    </citation>
    <scope>NUCLEOTIDE SEQUENCE [LARGE SCALE GENOMIC DNA]</scope>
    <source>
        <strain evidence="7 8">NRRL62606</strain>
    </source>
</reference>
<dbReference type="GO" id="GO:0008270">
    <property type="term" value="F:zinc ion binding"/>
    <property type="evidence" value="ECO:0007669"/>
    <property type="project" value="InterPro"/>
</dbReference>
<accession>A0A428NZ25</accession>
<sequence length="564" mass="63521">MRNNLQVSINTRRVVLTAFFSRVHGNPYVFLDEETTRTRVMNGQVSDGFLHALVAISSRYIADAEGGSKTDQATHHLSISEQCTDLDDMSLEAVQTLTLQAMCLVSLGRGTAGWIKIGMAIRMAQGMELHRQAISDHASSALNMSPAGKCTLSLYAMDRFSVCGSNRPMMVSDDWVQGSRQPRERPGLSAFTRLDQPSVQHMNQGQIIHELFVDILSLLGQSTQYLQKGGVQGDSHFPWHQHSILSKIVGELTEWKTRVDTAISFNTIDYSNSVNVNWLCLSWFSYHAILVRLYRQFLPLIMVESESDYTSDPWQKDTSRTCVEHAISMAELCDEATGHGYSWPFFTSFCLASAATVLIHAQHYDFVSGCTEHLVTIVERLIAMLAENPLVELQLEMLRRMYKCHSEMIVEYCSGTLMTTNLDLTQFYKRYPKAEFDPSHIPFTQPSNWMDSSLDGGDDLFSLGSLPEKLSSLRGSPYTFQGTGRSWHQTPRVSETSERLANLSNISGMMSSVDDYLRLDDENYTLRPVDENQSTQACEPMDEELLKSLLEYVEGDCVGGEYRD</sequence>
<dbReference type="AlphaFoldDB" id="A0A428NZ25"/>
<keyword evidence="3" id="KW-0805">Transcription regulation</keyword>
<dbReference type="GO" id="GO:0006351">
    <property type="term" value="P:DNA-templated transcription"/>
    <property type="evidence" value="ECO:0007669"/>
    <property type="project" value="InterPro"/>
</dbReference>
<dbReference type="PANTHER" id="PTHR47338:SF4">
    <property type="entry name" value="ZN(II)2CYS6 TRANSCRIPTION FACTOR (EUROFUNG)"/>
    <property type="match status" value="1"/>
</dbReference>
<keyword evidence="8" id="KW-1185">Reference proteome</keyword>
<evidence type="ECO:0000313" key="8">
    <source>
        <dbReference type="Proteomes" id="UP000287972"/>
    </source>
</evidence>
<gene>
    <name evidence="7" type="ORF">CEP51_015985</name>
</gene>
<keyword evidence="4" id="KW-0804">Transcription</keyword>
<comment type="caution">
    <text evidence="7">The sequence shown here is derived from an EMBL/GenBank/DDBJ whole genome shotgun (WGS) entry which is preliminary data.</text>
</comment>